<dbReference type="EMBL" id="JAACYA010000001">
    <property type="protein sequence ID" value="MBK3332360.1"/>
    <property type="molecule type" value="Genomic_DNA"/>
</dbReference>
<feature type="transmembrane region" description="Helical" evidence="2">
    <location>
        <begin position="29"/>
        <end position="46"/>
    </location>
</feature>
<keyword evidence="2" id="KW-1133">Transmembrane helix</keyword>
<accession>A0ABS1GHK2</accession>
<dbReference type="Proteomes" id="UP000772812">
    <property type="component" value="Unassembled WGS sequence"/>
</dbReference>
<proteinExistence type="predicted"/>
<dbReference type="RefSeq" id="WP_200673738.1">
    <property type="nucleotide sequence ID" value="NZ_JAACYA010000001.1"/>
</dbReference>
<keyword evidence="2" id="KW-0472">Membrane</keyword>
<evidence type="ECO:0000256" key="2">
    <source>
        <dbReference type="SAM" id="Phobius"/>
    </source>
</evidence>
<feature type="coiled-coil region" evidence="1">
    <location>
        <begin position="136"/>
        <end position="163"/>
    </location>
</feature>
<feature type="transmembrane region" description="Helical" evidence="2">
    <location>
        <begin position="53"/>
        <end position="73"/>
    </location>
</feature>
<evidence type="ECO:0000313" key="3">
    <source>
        <dbReference type="EMBL" id="MBK3332360.1"/>
    </source>
</evidence>
<name>A0ABS1GHK2_9AQUI</name>
<feature type="transmembrane region" description="Helical" evidence="2">
    <location>
        <begin position="117"/>
        <end position="136"/>
    </location>
</feature>
<organism evidence="3 4">
    <name type="scientific">Persephonella atlantica</name>
    <dbReference type="NCBI Taxonomy" id="2699429"/>
    <lineage>
        <taxon>Bacteria</taxon>
        <taxon>Pseudomonadati</taxon>
        <taxon>Aquificota</taxon>
        <taxon>Aquificia</taxon>
        <taxon>Aquificales</taxon>
        <taxon>Hydrogenothermaceae</taxon>
        <taxon>Persephonella</taxon>
    </lineage>
</organism>
<keyword evidence="4" id="KW-1185">Reference proteome</keyword>
<sequence>MNIFQALIRFFIAITVVLATINGNIEYSGALFSLSGIYFLSYLLVPKNPNTKYLFLLFDILFISISTYLTGYVHLSLLTVPLFVEFVRNYRDTVYFLALSCVPLFVSSYVSYFSEFTFLTITLSGLIGIYGLYHSLSNIEKQFKEAKNEMENLYIKNISYQEKINQQDKILKILKSLNKMREEKIPLKLWIYDINEILGTDGIVYFDLLNSRCYSTEKVKCEKDALKIIEGDFQFYHNHDINRIFNAPYVCGITIGKGEEIDGVLFFVSKLKPLNPETVKIIKDQLDLYMLELSAEKISQKDSSITASRQEETDSN</sequence>
<reference evidence="3 4" key="1">
    <citation type="journal article" date="2021" name="Syst. Appl. Microbiol.">
        <title>Persephonella atlantica sp. nov.: How to adapt to physico-chemical gradients in high temperature hydrothermal habitats.</title>
        <authorList>
            <person name="Francois D.X."/>
            <person name="Godfroy A."/>
            <person name="Mathien C."/>
            <person name="Aube J."/>
            <person name="Cathalot C."/>
            <person name="Lesongeur F."/>
            <person name="L'Haridon S."/>
            <person name="Philippon X."/>
            <person name="Roussel E.G."/>
        </authorList>
    </citation>
    <scope>NUCLEOTIDE SEQUENCE [LARGE SCALE GENOMIC DNA]</scope>
    <source>
        <strain evidence="3 4">MO1340</strain>
    </source>
</reference>
<protein>
    <recommendedName>
        <fullName evidence="5">GAF domain-containing protein</fullName>
    </recommendedName>
</protein>
<evidence type="ECO:0008006" key="5">
    <source>
        <dbReference type="Google" id="ProtNLM"/>
    </source>
</evidence>
<keyword evidence="1" id="KW-0175">Coiled coil</keyword>
<evidence type="ECO:0000313" key="4">
    <source>
        <dbReference type="Proteomes" id="UP000772812"/>
    </source>
</evidence>
<comment type="caution">
    <text evidence="3">The sequence shown here is derived from an EMBL/GenBank/DDBJ whole genome shotgun (WGS) entry which is preliminary data.</text>
</comment>
<gene>
    <name evidence="3" type="ORF">GWK41_04670</name>
</gene>
<evidence type="ECO:0000256" key="1">
    <source>
        <dbReference type="SAM" id="Coils"/>
    </source>
</evidence>
<keyword evidence="2" id="KW-0812">Transmembrane</keyword>